<dbReference type="InterPro" id="IPR058674">
    <property type="entry name" value="DUF8054_N"/>
</dbReference>
<feature type="transmembrane region" description="Helical" evidence="2">
    <location>
        <begin position="18"/>
        <end position="38"/>
    </location>
</feature>
<feature type="domain" description="DUF8054" evidence="4">
    <location>
        <begin position="240"/>
        <end position="283"/>
    </location>
</feature>
<feature type="domain" description="DUF8054" evidence="3">
    <location>
        <begin position="5"/>
        <end position="76"/>
    </location>
</feature>
<dbReference type="InterPro" id="IPR058675">
    <property type="entry name" value="DUF8054_C"/>
</dbReference>
<feature type="compositionally biased region" description="Low complexity" evidence="1">
    <location>
        <begin position="99"/>
        <end position="108"/>
    </location>
</feature>
<dbReference type="Pfam" id="PF26236">
    <property type="entry name" value="DUF8054_N"/>
    <property type="match status" value="1"/>
</dbReference>
<dbReference type="Pfam" id="PF26238">
    <property type="entry name" value="DUF8054_M"/>
    <property type="match status" value="1"/>
</dbReference>
<evidence type="ECO:0008006" key="8">
    <source>
        <dbReference type="Google" id="ProtNLM"/>
    </source>
</evidence>
<evidence type="ECO:0000259" key="3">
    <source>
        <dbReference type="Pfam" id="PF26236"/>
    </source>
</evidence>
<comment type="caution">
    <text evidence="6">The sequence shown here is derived from an EMBL/GenBank/DDBJ whole genome shotgun (WGS) entry which is preliminary data.</text>
</comment>
<proteinExistence type="predicted"/>
<organism evidence="6 7">
    <name type="scientific">Halorubellus litoreus</name>
    <dbReference type="NCBI Taxonomy" id="755308"/>
    <lineage>
        <taxon>Archaea</taxon>
        <taxon>Methanobacteriati</taxon>
        <taxon>Methanobacteriota</taxon>
        <taxon>Stenosarchaea group</taxon>
        <taxon>Halobacteria</taxon>
        <taxon>Halobacteriales</taxon>
        <taxon>Halorubellaceae</taxon>
        <taxon>Halorubellus</taxon>
    </lineage>
</organism>
<keyword evidence="7" id="KW-1185">Reference proteome</keyword>
<dbReference type="AlphaFoldDB" id="A0ABD5VAQ7"/>
<keyword evidence="2" id="KW-0472">Membrane</keyword>
<name>A0ABD5VAQ7_9EURY</name>
<keyword evidence="2" id="KW-0812">Transmembrane</keyword>
<feature type="domain" description="DUF8054" evidence="5">
    <location>
        <begin position="123"/>
        <end position="237"/>
    </location>
</feature>
<evidence type="ECO:0000259" key="4">
    <source>
        <dbReference type="Pfam" id="PF26237"/>
    </source>
</evidence>
<feature type="region of interest" description="Disordered" evidence="1">
    <location>
        <begin position="85"/>
        <end position="109"/>
    </location>
</feature>
<dbReference type="InterPro" id="IPR058775">
    <property type="entry name" value="DUF8054_M"/>
</dbReference>
<evidence type="ECO:0000313" key="6">
    <source>
        <dbReference type="EMBL" id="MFC6952675.1"/>
    </source>
</evidence>
<keyword evidence="2" id="KW-1133">Transmembrane helix</keyword>
<sequence length="288" mass="29752">MTTFDALRDARYTGEARCWPCTAVNVVVVAAVVLALALVDRVALAAAVAVVGALAVWLRGYVVPFTPRFAPRLVAAVPGGERLFDHGNAPGRDRETADDAPAGTAGDANLAPRDVDAEATLGALVDAGVVVPAGEDLQLDDAFREAWTVRIRDRRDDPVEAVASDVADALADATVSVEDEDVGRGPYVVVSRGDGPSLGDAWLTRPVAVAELAAVEALADHDLDRATRVAAAGPLRLFLDECPACGGDVVETTTVECCGGTAGAGASPDHVLACSDCDSRLFTLPDPE</sequence>
<evidence type="ECO:0000313" key="7">
    <source>
        <dbReference type="Proteomes" id="UP001596395"/>
    </source>
</evidence>
<dbReference type="EMBL" id="JBHSXN010000001">
    <property type="protein sequence ID" value="MFC6952675.1"/>
    <property type="molecule type" value="Genomic_DNA"/>
</dbReference>
<reference evidence="6 7" key="1">
    <citation type="journal article" date="2019" name="Int. J. Syst. Evol. Microbiol.">
        <title>The Global Catalogue of Microorganisms (GCM) 10K type strain sequencing project: providing services to taxonomists for standard genome sequencing and annotation.</title>
        <authorList>
            <consortium name="The Broad Institute Genomics Platform"/>
            <consortium name="The Broad Institute Genome Sequencing Center for Infectious Disease"/>
            <person name="Wu L."/>
            <person name="Ma J."/>
        </authorList>
    </citation>
    <scope>NUCLEOTIDE SEQUENCE [LARGE SCALE GENOMIC DNA]</scope>
    <source>
        <strain evidence="6 7">GX26</strain>
    </source>
</reference>
<dbReference type="Proteomes" id="UP001596395">
    <property type="component" value="Unassembled WGS sequence"/>
</dbReference>
<accession>A0ABD5VAQ7</accession>
<dbReference type="RefSeq" id="WP_336349634.1">
    <property type="nucleotide sequence ID" value="NZ_JAZAQL010000001.1"/>
</dbReference>
<evidence type="ECO:0000256" key="2">
    <source>
        <dbReference type="SAM" id="Phobius"/>
    </source>
</evidence>
<evidence type="ECO:0000256" key="1">
    <source>
        <dbReference type="SAM" id="MobiDB-lite"/>
    </source>
</evidence>
<dbReference type="Pfam" id="PF26237">
    <property type="entry name" value="DUF8054_C"/>
    <property type="match status" value="1"/>
</dbReference>
<gene>
    <name evidence="6" type="ORF">ACFQGB_07335</name>
</gene>
<protein>
    <recommendedName>
        <fullName evidence="8">Restriction endonuclease</fullName>
    </recommendedName>
</protein>
<feature type="transmembrane region" description="Helical" evidence="2">
    <location>
        <begin position="44"/>
        <end position="62"/>
    </location>
</feature>
<evidence type="ECO:0000259" key="5">
    <source>
        <dbReference type="Pfam" id="PF26238"/>
    </source>
</evidence>